<dbReference type="EMBL" id="WHWB01032529">
    <property type="protein sequence ID" value="KAJ7425389.1"/>
    <property type="molecule type" value="Genomic_DNA"/>
</dbReference>
<keyword evidence="3" id="KW-1185">Reference proteome</keyword>
<proteinExistence type="predicted"/>
<feature type="compositionally biased region" description="Basic and acidic residues" evidence="1">
    <location>
        <begin position="61"/>
        <end position="70"/>
    </location>
</feature>
<evidence type="ECO:0000256" key="1">
    <source>
        <dbReference type="SAM" id="MobiDB-lite"/>
    </source>
</evidence>
<gene>
    <name evidence="2" type="ORF">WISP_23661</name>
</gene>
<feature type="region of interest" description="Disordered" evidence="1">
    <location>
        <begin position="61"/>
        <end position="81"/>
    </location>
</feature>
<name>A0ABQ9DME0_9PASS</name>
<comment type="caution">
    <text evidence="2">The sequence shown here is derived from an EMBL/GenBank/DDBJ whole genome shotgun (WGS) entry which is preliminary data.</text>
</comment>
<dbReference type="Proteomes" id="UP001145742">
    <property type="component" value="Unassembled WGS sequence"/>
</dbReference>
<sequence length="95" mass="11311">MAETLEDRIDIEGFAMWVNPSSLRNRFFRKAEDYQKGLPNKAKHKPTTLKLRTLKELQKPEEEELMKTEGLDDPNPKSWGMEQEWDWGWTEKCVK</sequence>
<accession>A0ABQ9DME0</accession>
<protein>
    <submittedName>
        <fullName evidence="2">Uncharacterized protein</fullName>
    </submittedName>
</protein>
<evidence type="ECO:0000313" key="2">
    <source>
        <dbReference type="EMBL" id="KAJ7425389.1"/>
    </source>
</evidence>
<organism evidence="2 3">
    <name type="scientific">Willisornis vidua</name>
    <name type="common">Xingu scale-backed antbird</name>
    <dbReference type="NCBI Taxonomy" id="1566151"/>
    <lineage>
        <taxon>Eukaryota</taxon>
        <taxon>Metazoa</taxon>
        <taxon>Chordata</taxon>
        <taxon>Craniata</taxon>
        <taxon>Vertebrata</taxon>
        <taxon>Euteleostomi</taxon>
        <taxon>Archelosauria</taxon>
        <taxon>Archosauria</taxon>
        <taxon>Dinosauria</taxon>
        <taxon>Saurischia</taxon>
        <taxon>Theropoda</taxon>
        <taxon>Coelurosauria</taxon>
        <taxon>Aves</taxon>
        <taxon>Neognathae</taxon>
        <taxon>Neoaves</taxon>
        <taxon>Telluraves</taxon>
        <taxon>Australaves</taxon>
        <taxon>Passeriformes</taxon>
        <taxon>Thamnophilidae</taxon>
        <taxon>Willisornis</taxon>
    </lineage>
</organism>
<reference evidence="2" key="1">
    <citation type="submission" date="2019-10" db="EMBL/GenBank/DDBJ databases">
        <authorList>
            <person name="Soares A.E.R."/>
            <person name="Aleixo A."/>
            <person name="Schneider P."/>
            <person name="Miyaki C.Y."/>
            <person name="Schneider M.P."/>
            <person name="Mello C."/>
            <person name="Vasconcelos A.T.R."/>
        </authorList>
    </citation>
    <scope>NUCLEOTIDE SEQUENCE</scope>
    <source>
        <tissue evidence="2">Muscle</tissue>
    </source>
</reference>
<evidence type="ECO:0000313" key="3">
    <source>
        <dbReference type="Proteomes" id="UP001145742"/>
    </source>
</evidence>